<accession>A0A7W0CG84</accession>
<dbReference type="AlphaFoldDB" id="A0A7W0CG84"/>
<organism evidence="2 3">
    <name type="scientific">Nonomuraea soli</name>
    <dbReference type="NCBI Taxonomy" id="1032476"/>
    <lineage>
        <taxon>Bacteria</taxon>
        <taxon>Bacillati</taxon>
        <taxon>Actinomycetota</taxon>
        <taxon>Actinomycetes</taxon>
        <taxon>Streptosporangiales</taxon>
        <taxon>Streptosporangiaceae</taxon>
        <taxon>Nonomuraea</taxon>
    </lineage>
</organism>
<evidence type="ECO:0000313" key="2">
    <source>
        <dbReference type="EMBL" id="MBA2890536.1"/>
    </source>
</evidence>
<feature type="transmembrane region" description="Helical" evidence="1">
    <location>
        <begin position="184"/>
        <end position="206"/>
    </location>
</feature>
<keyword evidence="1" id="KW-0472">Membrane</keyword>
<sequence length="221" mass="24401">MLIDDYVTDLRRSLNGPYAAKRDLVVEARDSLLDAAESFEAGGMDRRSAELRAVEEFGPVAAIAPGFQEELVACAGRRLAWLLFLSVPAIALMWALVWRVFPYDVHEWVRRPDWFVPAARALDIAQLLSGVVAGVLIVALRRGADSRRVTRALAFYTWTLLGVTFGLSSLLVYGAHGPLGFSDYLPGTLISMVSYVVVGVQAWHALQCQRLTRPSVVAARW</sequence>
<evidence type="ECO:0000256" key="1">
    <source>
        <dbReference type="SAM" id="Phobius"/>
    </source>
</evidence>
<reference evidence="2 3" key="1">
    <citation type="submission" date="2020-07" db="EMBL/GenBank/DDBJ databases">
        <title>Genomic Encyclopedia of Type Strains, Phase IV (KMG-IV): sequencing the most valuable type-strain genomes for metagenomic binning, comparative biology and taxonomic classification.</title>
        <authorList>
            <person name="Goeker M."/>
        </authorList>
    </citation>
    <scope>NUCLEOTIDE SEQUENCE [LARGE SCALE GENOMIC DNA]</scope>
    <source>
        <strain evidence="2 3">DSM 45533</strain>
    </source>
</reference>
<dbReference type="Proteomes" id="UP000530928">
    <property type="component" value="Unassembled WGS sequence"/>
</dbReference>
<keyword evidence="1" id="KW-1133">Transmembrane helix</keyword>
<feature type="transmembrane region" description="Helical" evidence="1">
    <location>
        <begin position="121"/>
        <end position="140"/>
    </location>
</feature>
<keyword evidence="1" id="KW-0812">Transmembrane</keyword>
<dbReference type="InterPro" id="IPR047928">
    <property type="entry name" value="Perm_prefix_1"/>
</dbReference>
<dbReference type="RefSeq" id="WP_181609351.1">
    <property type="nucleotide sequence ID" value="NZ_BAABAM010000006.1"/>
</dbReference>
<gene>
    <name evidence="2" type="ORF">HNR30_001877</name>
</gene>
<feature type="transmembrane region" description="Helical" evidence="1">
    <location>
        <begin position="152"/>
        <end position="172"/>
    </location>
</feature>
<name>A0A7W0CG84_9ACTN</name>
<comment type="caution">
    <text evidence="2">The sequence shown here is derived from an EMBL/GenBank/DDBJ whole genome shotgun (WGS) entry which is preliminary data.</text>
</comment>
<feature type="transmembrane region" description="Helical" evidence="1">
    <location>
        <begin position="79"/>
        <end position="101"/>
    </location>
</feature>
<proteinExistence type="predicted"/>
<keyword evidence="3" id="KW-1185">Reference proteome</keyword>
<dbReference type="EMBL" id="JACDUR010000002">
    <property type="protein sequence ID" value="MBA2890536.1"/>
    <property type="molecule type" value="Genomic_DNA"/>
</dbReference>
<dbReference type="Pfam" id="PF22564">
    <property type="entry name" value="HAAS"/>
    <property type="match status" value="1"/>
</dbReference>
<protein>
    <submittedName>
        <fullName evidence="2">Uncharacterized protein</fullName>
    </submittedName>
</protein>
<dbReference type="NCBIfam" id="NF038403">
    <property type="entry name" value="perm_prefix_1"/>
    <property type="match status" value="1"/>
</dbReference>
<evidence type="ECO:0000313" key="3">
    <source>
        <dbReference type="Proteomes" id="UP000530928"/>
    </source>
</evidence>